<evidence type="ECO:0000313" key="2">
    <source>
        <dbReference type="EMBL" id="KAK6343700.1"/>
    </source>
</evidence>
<protein>
    <submittedName>
        <fullName evidence="2">Uncharacterized protein</fullName>
    </submittedName>
</protein>
<proteinExistence type="predicted"/>
<evidence type="ECO:0000256" key="1">
    <source>
        <dbReference type="SAM" id="MobiDB-lite"/>
    </source>
</evidence>
<sequence>MDRIAAWLSQADNDEFDPGANAFPEDQPTLSNLARTFSISSTSAATVVASSKQKRILLAKSIPNFRFLGASGRGGLHIKDSFDKWVPQSIRQLISSFRRSSSDRWVLCNCLRNLLSEEDSLDALEGDQFQTCSCNDNVKTSRQLEARSVLKLVRRANDIQAGAAEGNNWVAHSISLLQLAIGESGETYPLQVDSVTATDLHREFCPRVRWRPSRSRSSSPKKRKRRASGIATPSQTPLVDEILMARADIAITLLNCDETESFRNNINTKFGRFELPLPLKNMDQLPILTLGVKSLDGSSLEVENQATICANSILQSWRCLGMPSIYSKTGQACDVVYPTRIRSQETDRRVNAQATTDAEMTAENATGSISLHATEEIKEVGIDHVFGMHVNAYIWSYIVVYTDSSGESDEEVAARGGYSRRVLGPYIVGDTRTIEGVYKILRFLDRLFNYKANVWLPGIAQRDPIPFATNR</sequence>
<name>A0AAV9UKV1_9PEZI</name>
<organism evidence="2 3">
    <name type="scientific">Orbilia blumenaviensis</name>
    <dbReference type="NCBI Taxonomy" id="1796055"/>
    <lineage>
        <taxon>Eukaryota</taxon>
        <taxon>Fungi</taxon>
        <taxon>Dikarya</taxon>
        <taxon>Ascomycota</taxon>
        <taxon>Pezizomycotina</taxon>
        <taxon>Orbiliomycetes</taxon>
        <taxon>Orbiliales</taxon>
        <taxon>Orbiliaceae</taxon>
        <taxon>Orbilia</taxon>
    </lineage>
</organism>
<dbReference type="Proteomes" id="UP001373714">
    <property type="component" value="Unassembled WGS sequence"/>
</dbReference>
<comment type="caution">
    <text evidence="2">The sequence shown here is derived from an EMBL/GenBank/DDBJ whole genome shotgun (WGS) entry which is preliminary data.</text>
</comment>
<reference evidence="2 3" key="1">
    <citation type="submission" date="2019-10" db="EMBL/GenBank/DDBJ databases">
        <authorList>
            <person name="Palmer J.M."/>
        </authorList>
    </citation>
    <scope>NUCLEOTIDE SEQUENCE [LARGE SCALE GENOMIC DNA]</scope>
    <source>
        <strain evidence="2 3">TWF730</strain>
    </source>
</reference>
<gene>
    <name evidence="2" type="ORF">TWF730_011290</name>
</gene>
<dbReference type="AlphaFoldDB" id="A0AAV9UKV1"/>
<feature type="region of interest" description="Disordered" evidence="1">
    <location>
        <begin position="211"/>
        <end position="232"/>
    </location>
</feature>
<accession>A0AAV9UKV1</accession>
<feature type="compositionally biased region" description="Basic residues" evidence="1">
    <location>
        <begin position="211"/>
        <end position="227"/>
    </location>
</feature>
<evidence type="ECO:0000313" key="3">
    <source>
        <dbReference type="Proteomes" id="UP001373714"/>
    </source>
</evidence>
<dbReference type="EMBL" id="JAVHNS010000009">
    <property type="protein sequence ID" value="KAK6343700.1"/>
    <property type="molecule type" value="Genomic_DNA"/>
</dbReference>
<keyword evidence="3" id="KW-1185">Reference proteome</keyword>